<comment type="caution">
    <text evidence="3">The sequence shown here is derived from an EMBL/GenBank/DDBJ whole genome shotgun (WGS) entry which is preliminary data.</text>
</comment>
<name>A0ABD3M0X2_9STRA</name>
<proteinExistence type="predicted"/>
<feature type="compositionally biased region" description="Pro residues" evidence="1">
    <location>
        <begin position="261"/>
        <end position="270"/>
    </location>
</feature>
<keyword evidence="2" id="KW-0812">Transmembrane</keyword>
<dbReference type="InterPro" id="IPR032751">
    <property type="entry name" value="Fuseless"/>
</dbReference>
<accession>A0ABD3M0X2</accession>
<dbReference type="Pfam" id="PF15993">
    <property type="entry name" value="Fuseless"/>
    <property type="match status" value="1"/>
</dbReference>
<dbReference type="EMBL" id="JALLBG020000256">
    <property type="protein sequence ID" value="KAL3757654.1"/>
    <property type="molecule type" value="Genomic_DNA"/>
</dbReference>
<protein>
    <submittedName>
        <fullName evidence="3">Uncharacterized protein</fullName>
    </submittedName>
</protein>
<feature type="region of interest" description="Disordered" evidence="1">
    <location>
        <begin position="146"/>
        <end position="292"/>
    </location>
</feature>
<feature type="compositionally biased region" description="Basic and acidic residues" evidence="1">
    <location>
        <begin position="278"/>
        <end position="292"/>
    </location>
</feature>
<reference evidence="3 4" key="1">
    <citation type="submission" date="2024-10" db="EMBL/GenBank/DDBJ databases">
        <title>Updated reference genomes for cyclostephanoid diatoms.</title>
        <authorList>
            <person name="Roberts W.R."/>
            <person name="Alverson A.J."/>
        </authorList>
    </citation>
    <scope>NUCLEOTIDE SEQUENCE [LARGE SCALE GENOMIC DNA]</scope>
    <source>
        <strain evidence="3 4">AJA232-27</strain>
    </source>
</reference>
<keyword evidence="2" id="KW-1133">Transmembrane helix</keyword>
<feature type="compositionally biased region" description="Low complexity" evidence="1">
    <location>
        <begin position="179"/>
        <end position="233"/>
    </location>
</feature>
<dbReference type="AlphaFoldDB" id="A0ABD3M0X2"/>
<keyword evidence="4" id="KW-1185">Reference proteome</keyword>
<sequence>MTMFRQAIHSLQSSSSSASSLPLQISIGILAASYWRGSWYVLDHILYPNERLKSGLASLVSGSSLLALQQYILSPSYNGTKTLVRLLPPPDASSSIMSRRRYIKANRFVLLYGIATSCVLLWRGTWLLWDEAAHSIADFMDDCNGNSSSSSSNGSGRGEESSTASALKLTRTPDVVPKTNGNGADATTTTNTTTTATTAATALVQTSQQSHSTTSINEAATNTTSSIPSSSSAKEQHPPPTQQHSSENHPSHSQQPSSQPQQPPPPPPQQHLPHLPHPHHEDHHGESSVTQHEDLTDRTLFYSGIASHIFATVVLLSMGRFVTVMAPPANSTLLKDAFIHERGKNFAKAARKFMSNPQ</sequence>
<gene>
    <name evidence="3" type="ORF">ACHAWU_009499</name>
</gene>
<evidence type="ECO:0000313" key="4">
    <source>
        <dbReference type="Proteomes" id="UP001530293"/>
    </source>
</evidence>
<keyword evidence="2" id="KW-0472">Membrane</keyword>
<feature type="transmembrane region" description="Helical" evidence="2">
    <location>
        <begin position="108"/>
        <end position="129"/>
    </location>
</feature>
<dbReference type="Proteomes" id="UP001530293">
    <property type="component" value="Unassembled WGS sequence"/>
</dbReference>
<organism evidence="3 4">
    <name type="scientific">Discostella pseudostelligera</name>
    <dbReference type="NCBI Taxonomy" id="259834"/>
    <lineage>
        <taxon>Eukaryota</taxon>
        <taxon>Sar</taxon>
        <taxon>Stramenopiles</taxon>
        <taxon>Ochrophyta</taxon>
        <taxon>Bacillariophyta</taxon>
        <taxon>Coscinodiscophyceae</taxon>
        <taxon>Thalassiosirophycidae</taxon>
        <taxon>Stephanodiscales</taxon>
        <taxon>Stephanodiscaceae</taxon>
        <taxon>Discostella</taxon>
    </lineage>
</organism>
<evidence type="ECO:0000256" key="2">
    <source>
        <dbReference type="SAM" id="Phobius"/>
    </source>
</evidence>
<feature type="compositionally biased region" description="Low complexity" evidence="1">
    <location>
        <begin position="251"/>
        <end position="260"/>
    </location>
</feature>
<evidence type="ECO:0000256" key="1">
    <source>
        <dbReference type="SAM" id="MobiDB-lite"/>
    </source>
</evidence>
<evidence type="ECO:0000313" key="3">
    <source>
        <dbReference type="EMBL" id="KAL3757654.1"/>
    </source>
</evidence>